<keyword evidence="1" id="KW-0812">Transmembrane</keyword>
<sequence>MWLTKNWDTDNMVTKDYEIGIWKKRFIAAGNRVGIFAMTCFGGWAIIRYAGFIKSIRLKPLTTGEVAMSIDIRRRHPFSETHYMVMPGQLSMPGGWRTRITLGKGRQSKVPSRSLSFLQDFIFMQGVVSPIRMTDVESNGKARGMLDPRGIKLSEKDWAGLTRESFI</sequence>
<accession>A0A0N0NNG1</accession>
<evidence type="ECO:0000313" key="3">
    <source>
        <dbReference type="Proteomes" id="UP000038010"/>
    </source>
</evidence>
<evidence type="ECO:0008006" key="4">
    <source>
        <dbReference type="Google" id="ProtNLM"/>
    </source>
</evidence>
<keyword evidence="1" id="KW-1133">Transmembrane helix</keyword>
<dbReference type="RefSeq" id="XP_018001451.1">
    <property type="nucleotide sequence ID" value="XM_018149872.1"/>
</dbReference>
<dbReference type="GeneID" id="28741752"/>
<proteinExistence type="predicted"/>
<reference evidence="2 3" key="1">
    <citation type="submission" date="2015-06" db="EMBL/GenBank/DDBJ databases">
        <title>Draft genome of the ant-associated black yeast Phialophora attae CBS 131958.</title>
        <authorList>
            <person name="Moreno L.F."/>
            <person name="Stielow B.J."/>
            <person name="de Hoog S."/>
            <person name="Vicente V.A."/>
            <person name="Weiss V.A."/>
            <person name="de Vries M."/>
            <person name="Cruz L.M."/>
            <person name="Souza E.M."/>
        </authorList>
    </citation>
    <scope>NUCLEOTIDE SEQUENCE [LARGE SCALE GENOMIC DNA]</scope>
    <source>
        <strain evidence="2 3">CBS 131958</strain>
    </source>
</reference>
<keyword evidence="3" id="KW-1185">Reference proteome</keyword>
<keyword evidence="1" id="KW-0472">Membrane</keyword>
<dbReference type="OrthoDB" id="10573318at2759"/>
<name>A0A0N0NNG1_9EURO</name>
<dbReference type="Proteomes" id="UP000038010">
    <property type="component" value="Unassembled WGS sequence"/>
</dbReference>
<evidence type="ECO:0000313" key="2">
    <source>
        <dbReference type="EMBL" id="KPI41488.1"/>
    </source>
</evidence>
<evidence type="ECO:0000256" key="1">
    <source>
        <dbReference type="SAM" id="Phobius"/>
    </source>
</evidence>
<dbReference type="AlphaFoldDB" id="A0A0N0NNG1"/>
<protein>
    <recommendedName>
        <fullName evidence="4">Transmembrane protein</fullName>
    </recommendedName>
</protein>
<comment type="caution">
    <text evidence="2">The sequence shown here is derived from an EMBL/GenBank/DDBJ whole genome shotgun (WGS) entry which is preliminary data.</text>
</comment>
<organism evidence="2 3">
    <name type="scientific">Cyphellophora attinorum</name>
    <dbReference type="NCBI Taxonomy" id="1664694"/>
    <lineage>
        <taxon>Eukaryota</taxon>
        <taxon>Fungi</taxon>
        <taxon>Dikarya</taxon>
        <taxon>Ascomycota</taxon>
        <taxon>Pezizomycotina</taxon>
        <taxon>Eurotiomycetes</taxon>
        <taxon>Chaetothyriomycetidae</taxon>
        <taxon>Chaetothyriales</taxon>
        <taxon>Cyphellophoraceae</taxon>
        <taxon>Cyphellophora</taxon>
    </lineage>
</organism>
<dbReference type="VEuPathDB" id="FungiDB:AB675_9347"/>
<feature type="transmembrane region" description="Helical" evidence="1">
    <location>
        <begin position="33"/>
        <end position="51"/>
    </location>
</feature>
<gene>
    <name evidence="2" type="ORF">AB675_9347</name>
</gene>
<dbReference type="EMBL" id="LFJN01000009">
    <property type="protein sequence ID" value="KPI41488.1"/>
    <property type="molecule type" value="Genomic_DNA"/>
</dbReference>